<gene>
    <name evidence="1" type="ORF">Tci_906277</name>
</gene>
<name>A0A699VLE9_TANCI</name>
<feature type="non-terminal residue" evidence="1">
    <location>
        <position position="1"/>
    </location>
</feature>
<sequence>GNVGGLLQKDLGFKDYLVDVNVAKNVVGECAFENETIEGAFEYEIIDGDNKTEVGEDGVEMIILDVDIEVHNFLMDFSANSFINESVVHPIVDAMESLR</sequence>
<accession>A0A699VLE9</accession>
<organism evidence="1">
    <name type="scientific">Tanacetum cinerariifolium</name>
    <name type="common">Dalmatian daisy</name>
    <name type="synonym">Chrysanthemum cinerariifolium</name>
    <dbReference type="NCBI Taxonomy" id="118510"/>
    <lineage>
        <taxon>Eukaryota</taxon>
        <taxon>Viridiplantae</taxon>
        <taxon>Streptophyta</taxon>
        <taxon>Embryophyta</taxon>
        <taxon>Tracheophyta</taxon>
        <taxon>Spermatophyta</taxon>
        <taxon>Magnoliopsida</taxon>
        <taxon>eudicotyledons</taxon>
        <taxon>Gunneridae</taxon>
        <taxon>Pentapetalae</taxon>
        <taxon>asterids</taxon>
        <taxon>campanulids</taxon>
        <taxon>Asterales</taxon>
        <taxon>Asteraceae</taxon>
        <taxon>Asteroideae</taxon>
        <taxon>Anthemideae</taxon>
        <taxon>Anthemidinae</taxon>
        <taxon>Tanacetum</taxon>
    </lineage>
</organism>
<dbReference type="EMBL" id="BKCJ011445029">
    <property type="protein sequence ID" value="GFD34308.1"/>
    <property type="molecule type" value="Genomic_DNA"/>
</dbReference>
<proteinExistence type="predicted"/>
<dbReference type="AlphaFoldDB" id="A0A699VLE9"/>
<evidence type="ECO:0000313" key="1">
    <source>
        <dbReference type="EMBL" id="GFD34308.1"/>
    </source>
</evidence>
<protein>
    <submittedName>
        <fullName evidence="1">Uncharacterized protein</fullName>
    </submittedName>
</protein>
<comment type="caution">
    <text evidence="1">The sequence shown here is derived from an EMBL/GenBank/DDBJ whole genome shotgun (WGS) entry which is preliminary data.</text>
</comment>
<reference evidence="1" key="1">
    <citation type="journal article" date="2019" name="Sci. Rep.">
        <title>Draft genome of Tanacetum cinerariifolium, the natural source of mosquito coil.</title>
        <authorList>
            <person name="Yamashiro T."/>
            <person name="Shiraishi A."/>
            <person name="Satake H."/>
            <person name="Nakayama K."/>
        </authorList>
    </citation>
    <scope>NUCLEOTIDE SEQUENCE</scope>
</reference>